<dbReference type="CDD" id="cd07012">
    <property type="entry name" value="PBP2_Bug_TTT"/>
    <property type="match status" value="1"/>
</dbReference>
<dbReference type="InterPro" id="IPR042100">
    <property type="entry name" value="Bug_dom1"/>
</dbReference>
<dbReference type="SUPFAM" id="SSF53850">
    <property type="entry name" value="Periplasmic binding protein-like II"/>
    <property type="match status" value="1"/>
</dbReference>
<accession>A0A9X1YKI5</accession>
<dbReference type="AlphaFoldDB" id="A0A9X1YKI5"/>
<dbReference type="PIRSF" id="PIRSF017082">
    <property type="entry name" value="YflP"/>
    <property type="match status" value="1"/>
</dbReference>
<dbReference type="Gene3D" id="3.40.190.10">
    <property type="entry name" value="Periplasmic binding protein-like II"/>
    <property type="match status" value="1"/>
</dbReference>
<name>A0A9X1YKI5_9PROT</name>
<gene>
    <name evidence="2" type="ORF">M0638_25265</name>
</gene>
<dbReference type="RefSeq" id="WP_248669731.1">
    <property type="nucleotide sequence ID" value="NZ_JALPRX010000138.1"/>
</dbReference>
<keyword evidence="3" id="KW-1185">Reference proteome</keyword>
<reference evidence="2" key="1">
    <citation type="submission" date="2022-04" db="EMBL/GenBank/DDBJ databases">
        <title>Roseomonas acroporae sp. nov., isolated from coral Acropora digitifera.</title>
        <authorList>
            <person name="Sun H."/>
        </authorList>
    </citation>
    <scope>NUCLEOTIDE SEQUENCE</scope>
    <source>
        <strain evidence="2">NAR14</strain>
    </source>
</reference>
<dbReference type="Proteomes" id="UP001139516">
    <property type="component" value="Unassembled WGS sequence"/>
</dbReference>
<comment type="caution">
    <text evidence="2">The sequence shown here is derived from an EMBL/GenBank/DDBJ whole genome shotgun (WGS) entry which is preliminary data.</text>
</comment>
<comment type="similarity">
    <text evidence="1">Belongs to the UPF0065 (bug) family.</text>
</comment>
<evidence type="ECO:0000313" key="2">
    <source>
        <dbReference type="EMBL" id="MCK8787681.1"/>
    </source>
</evidence>
<evidence type="ECO:0000313" key="3">
    <source>
        <dbReference type="Proteomes" id="UP001139516"/>
    </source>
</evidence>
<dbReference type="InterPro" id="IPR005064">
    <property type="entry name" value="BUG"/>
</dbReference>
<dbReference type="Gene3D" id="3.40.190.150">
    <property type="entry name" value="Bordetella uptake gene, domain 1"/>
    <property type="match status" value="1"/>
</dbReference>
<sequence length="327" mass="33821">MTIGRRRLARLSLGALPGLLPGLTSPRRARAAETYSDHPIQMVNPYPAGGATDLMARALAAGLSQRLGQPVLVLNRDGAAGAVGTLGVARAAPDGYTLAFVPALVLSVLPVTQPNSGLRPEMLRPVCQLFSNAQAIAVRPDSPLRGLADLVAAAKAAPGALSYGTLGIASIPHLAMEQWTRAAGIEATHVPYRGDGAVLTDVLAGRLDFGAIVLGSASGRDDIRLLAVFDNARNLAFPDVPTAIEQGYDVAPTSFGGLLAPAATPPDRLARLEAACAEVAADELYRAAARRALQPADYHTGAEAFAGRLARDVAQKAALLRAIGLAR</sequence>
<proteinExistence type="inferred from homology"/>
<dbReference type="PANTHER" id="PTHR42928:SF5">
    <property type="entry name" value="BLR1237 PROTEIN"/>
    <property type="match status" value="1"/>
</dbReference>
<protein>
    <submittedName>
        <fullName evidence="2">Tripartite tricarboxylate transporter substrate binding protein</fullName>
    </submittedName>
</protein>
<dbReference type="Pfam" id="PF03401">
    <property type="entry name" value="TctC"/>
    <property type="match status" value="1"/>
</dbReference>
<organism evidence="2 3">
    <name type="scientific">Roseomonas acroporae</name>
    <dbReference type="NCBI Taxonomy" id="2937791"/>
    <lineage>
        <taxon>Bacteria</taxon>
        <taxon>Pseudomonadati</taxon>
        <taxon>Pseudomonadota</taxon>
        <taxon>Alphaproteobacteria</taxon>
        <taxon>Acetobacterales</taxon>
        <taxon>Roseomonadaceae</taxon>
        <taxon>Roseomonas</taxon>
    </lineage>
</organism>
<evidence type="ECO:0000256" key="1">
    <source>
        <dbReference type="ARBA" id="ARBA00006987"/>
    </source>
</evidence>
<dbReference type="PANTHER" id="PTHR42928">
    <property type="entry name" value="TRICARBOXYLATE-BINDING PROTEIN"/>
    <property type="match status" value="1"/>
</dbReference>
<dbReference type="EMBL" id="JALPRX010000138">
    <property type="protein sequence ID" value="MCK8787681.1"/>
    <property type="molecule type" value="Genomic_DNA"/>
</dbReference>